<dbReference type="InterPro" id="IPR002123">
    <property type="entry name" value="Plipid/glycerol_acylTrfase"/>
</dbReference>
<dbReference type="Proteomes" id="UP000248606">
    <property type="component" value="Unassembled WGS sequence"/>
</dbReference>
<keyword evidence="1" id="KW-0808">Transferase</keyword>
<sequence>MPNRLMFIGCQSAAERWRTCCMKLWSNIKSNVFSFAFAPLVMAVLPLLMRVRLVGRDNAQQYRRLTQTRGGLVLCNHTYYLDGTFALYALWPRRLWYTTQAENLSLPIAGQILSFWDAVGIERGKNGQKKFNDDMGKLLREGKSIVLYPEGNLRLFEKELQPFHKGAFHLAVREQVPILPIVAIPLPRRWWGLRRSMRAEVLPPVVPPAISVDDDGYEAAVEELRDKVFEMMSVRMAAEG</sequence>
<gene>
    <name evidence="5" type="ORF">DI579_06920</name>
</gene>
<dbReference type="SUPFAM" id="SSF69593">
    <property type="entry name" value="Glycerol-3-phosphate (1)-acyltransferase"/>
    <property type="match status" value="1"/>
</dbReference>
<evidence type="ECO:0000256" key="2">
    <source>
        <dbReference type="ARBA" id="ARBA00023315"/>
    </source>
</evidence>
<proteinExistence type="predicted"/>
<dbReference type="GO" id="GO:0003841">
    <property type="term" value="F:1-acylglycerol-3-phosphate O-acyltransferase activity"/>
    <property type="evidence" value="ECO:0007669"/>
    <property type="project" value="TreeGrafter"/>
</dbReference>
<reference evidence="5 6" key="1">
    <citation type="submission" date="2017-08" db="EMBL/GenBank/DDBJ databases">
        <title>Infants hospitalized years apart are colonized by the same room-sourced microbial strains.</title>
        <authorList>
            <person name="Brooks B."/>
            <person name="Olm M.R."/>
            <person name="Firek B.A."/>
            <person name="Baker R."/>
            <person name="Thomas B.C."/>
            <person name="Morowitz M.J."/>
            <person name="Banfield J.F."/>
        </authorList>
    </citation>
    <scope>NUCLEOTIDE SEQUENCE [LARGE SCALE GENOMIC DNA]</scope>
    <source>
        <strain evidence="5">S2_006_000_R1_57</strain>
    </source>
</reference>
<dbReference type="CDD" id="cd07989">
    <property type="entry name" value="LPLAT_AGPAT-like"/>
    <property type="match status" value="1"/>
</dbReference>
<evidence type="ECO:0000313" key="5">
    <source>
        <dbReference type="EMBL" id="PZP88313.1"/>
    </source>
</evidence>
<comment type="caution">
    <text evidence="5">The sequence shown here is derived from an EMBL/GenBank/DDBJ whole genome shotgun (WGS) entry which is preliminary data.</text>
</comment>
<keyword evidence="3" id="KW-1133">Transmembrane helix</keyword>
<accession>A0A2W5IB23</accession>
<evidence type="ECO:0000256" key="3">
    <source>
        <dbReference type="SAM" id="Phobius"/>
    </source>
</evidence>
<dbReference type="AlphaFoldDB" id="A0A2W5IB23"/>
<organism evidence="5 6">
    <name type="scientific">Lawsonella clevelandensis</name>
    <dbReference type="NCBI Taxonomy" id="1528099"/>
    <lineage>
        <taxon>Bacteria</taxon>
        <taxon>Bacillati</taxon>
        <taxon>Actinomycetota</taxon>
        <taxon>Actinomycetes</taxon>
        <taxon>Mycobacteriales</taxon>
        <taxon>Lawsonellaceae</taxon>
        <taxon>Lawsonella</taxon>
    </lineage>
</organism>
<dbReference type="EMBL" id="QFOZ01000013">
    <property type="protein sequence ID" value="PZP88313.1"/>
    <property type="molecule type" value="Genomic_DNA"/>
</dbReference>
<feature type="transmembrane region" description="Helical" evidence="3">
    <location>
        <begin position="32"/>
        <end position="49"/>
    </location>
</feature>
<keyword evidence="2" id="KW-0012">Acyltransferase</keyword>
<dbReference type="PANTHER" id="PTHR10434:SF11">
    <property type="entry name" value="1-ACYL-SN-GLYCEROL-3-PHOSPHATE ACYLTRANSFERASE"/>
    <property type="match status" value="1"/>
</dbReference>
<evidence type="ECO:0000259" key="4">
    <source>
        <dbReference type="SMART" id="SM00563"/>
    </source>
</evidence>
<dbReference type="Pfam" id="PF01553">
    <property type="entry name" value="Acyltransferase"/>
    <property type="match status" value="1"/>
</dbReference>
<protein>
    <recommendedName>
        <fullName evidence="4">Phospholipid/glycerol acyltransferase domain-containing protein</fullName>
    </recommendedName>
</protein>
<dbReference type="SMART" id="SM00563">
    <property type="entry name" value="PlsC"/>
    <property type="match status" value="1"/>
</dbReference>
<feature type="domain" description="Phospholipid/glycerol acyltransferase" evidence="4">
    <location>
        <begin position="71"/>
        <end position="186"/>
    </location>
</feature>
<keyword evidence="3" id="KW-0472">Membrane</keyword>
<dbReference type="GO" id="GO:0006654">
    <property type="term" value="P:phosphatidic acid biosynthetic process"/>
    <property type="evidence" value="ECO:0007669"/>
    <property type="project" value="TreeGrafter"/>
</dbReference>
<keyword evidence="3" id="KW-0812">Transmembrane</keyword>
<evidence type="ECO:0000313" key="6">
    <source>
        <dbReference type="Proteomes" id="UP000248606"/>
    </source>
</evidence>
<name>A0A2W5IB23_9ACTN</name>
<evidence type="ECO:0000256" key="1">
    <source>
        <dbReference type="ARBA" id="ARBA00022679"/>
    </source>
</evidence>
<dbReference type="PANTHER" id="PTHR10434">
    <property type="entry name" value="1-ACYL-SN-GLYCEROL-3-PHOSPHATE ACYLTRANSFERASE"/>
    <property type="match status" value="1"/>
</dbReference>